<reference evidence="10" key="1">
    <citation type="submission" date="2014-01" db="EMBL/GenBank/DDBJ databases">
        <title>The genome of the white-rot fungus Pycnoporus cinnabarinus: a basidiomycete model with a versatile arsenal for lignocellulosic biomass breakdown.</title>
        <authorList>
            <person name="Levasseur A."/>
            <person name="Lomascolo A."/>
            <person name="Ruiz-Duenas F.J."/>
            <person name="Uzan E."/>
            <person name="Piumi F."/>
            <person name="Kues U."/>
            <person name="Ram A.F.J."/>
            <person name="Murat C."/>
            <person name="Haon M."/>
            <person name="Benoit I."/>
            <person name="Arfi Y."/>
            <person name="Chevret D."/>
            <person name="Drula E."/>
            <person name="Kwon M.J."/>
            <person name="Gouret P."/>
            <person name="Lesage-Meessen L."/>
            <person name="Lombard V."/>
            <person name="Mariette J."/>
            <person name="Noirot C."/>
            <person name="Park J."/>
            <person name="Patyshakuliyeva A."/>
            <person name="Wieneger R.A.B."/>
            <person name="Wosten H.A.B."/>
            <person name="Martin F."/>
            <person name="Coutinho P.M."/>
            <person name="de Vries R."/>
            <person name="Martinez A.T."/>
            <person name="Klopp C."/>
            <person name="Pontarotti P."/>
            <person name="Henrissat B."/>
            <person name="Record E."/>
        </authorList>
    </citation>
    <scope>NUCLEOTIDE SEQUENCE [LARGE SCALE GENOMIC DNA]</scope>
    <source>
        <strain evidence="10">BRFM137</strain>
    </source>
</reference>
<dbReference type="InterPro" id="IPR016964">
    <property type="entry name" value="Sigma2_recept"/>
</dbReference>
<evidence type="ECO:0000256" key="2">
    <source>
        <dbReference type="ARBA" id="ARBA00009096"/>
    </source>
</evidence>
<evidence type="ECO:0000313" key="10">
    <source>
        <dbReference type="EMBL" id="CDO74847.1"/>
    </source>
</evidence>
<evidence type="ECO:0000259" key="9">
    <source>
        <dbReference type="PROSITE" id="PS51751"/>
    </source>
</evidence>
<dbReference type="Proteomes" id="UP000029665">
    <property type="component" value="Unassembled WGS sequence"/>
</dbReference>
<feature type="transmembrane region" description="Helical" evidence="8">
    <location>
        <begin position="108"/>
        <end position="130"/>
    </location>
</feature>
<feature type="transmembrane region" description="Helical" evidence="8">
    <location>
        <begin position="162"/>
        <end position="184"/>
    </location>
</feature>
<name>A0A060SK41_PYCCI</name>
<accession>A0A060SK41</accession>
<evidence type="ECO:0000256" key="4">
    <source>
        <dbReference type="ARBA" id="ARBA00022824"/>
    </source>
</evidence>
<feature type="transmembrane region" description="Helical" evidence="8">
    <location>
        <begin position="81"/>
        <end position="101"/>
    </location>
</feature>
<feature type="domain" description="EXPERA" evidence="9">
    <location>
        <begin position="11"/>
        <end position="179"/>
    </location>
</feature>
<proteinExistence type="inferred from homology"/>
<gene>
    <name evidence="10" type="ORF">BN946_scf184280.g7</name>
</gene>
<sequence>MTRIPLAHRRKDFVYFLFFAIHLPATFLIDLQALYPKQWLPNIMSNIPKFYVEMSNDPLIGSVMGYFGQQQVEAHTWFKSFLLVEAFFQVPVFILGLRGLWTGSPSIYVLLLVYAASTTTTTLPCLAVILHTPVSPPPLATSSIAVEAAKTLNISVTAEQRLLLLSSYIPFFLVPLVMTIDMAYRVQKLVYAARDAPKAVKQD</sequence>
<evidence type="ECO:0000256" key="5">
    <source>
        <dbReference type="ARBA" id="ARBA00022989"/>
    </source>
</evidence>
<keyword evidence="4" id="KW-0256">Endoplasmic reticulum</keyword>
<evidence type="ECO:0000313" key="11">
    <source>
        <dbReference type="Proteomes" id="UP000029665"/>
    </source>
</evidence>
<comment type="similarity">
    <text evidence="2">Belongs to the TMEM97/sigma-2 receptor family.</text>
</comment>
<dbReference type="PANTHER" id="PTHR31204">
    <property type="entry name" value="SIGMA INTRACELLULAR RECEPTOR 2"/>
    <property type="match status" value="1"/>
</dbReference>
<feature type="transmembrane region" description="Helical" evidence="8">
    <location>
        <begin position="12"/>
        <end position="35"/>
    </location>
</feature>
<dbReference type="STRING" id="5643.A0A060SK41"/>
<comment type="caution">
    <text evidence="10">The sequence shown here is derived from an EMBL/GenBank/DDBJ whole genome shotgun (WGS) entry which is preliminary data.</text>
</comment>
<dbReference type="HOGENOM" id="CLU_086812_3_0_1"/>
<dbReference type="EMBL" id="CCBP010000219">
    <property type="protein sequence ID" value="CDO74847.1"/>
    <property type="molecule type" value="Genomic_DNA"/>
</dbReference>
<dbReference type="InterPro" id="IPR051987">
    <property type="entry name" value="Sigma-2_receptor-like"/>
</dbReference>
<organism evidence="10 11">
    <name type="scientific">Pycnoporus cinnabarinus</name>
    <name type="common">Cinnabar-red polypore</name>
    <name type="synonym">Trametes cinnabarina</name>
    <dbReference type="NCBI Taxonomy" id="5643"/>
    <lineage>
        <taxon>Eukaryota</taxon>
        <taxon>Fungi</taxon>
        <taxon>Dikarya</taxon>
        <taxon>Basidiomycota</taxon>
        <taxon>Agaricomycotina</taxon>
        <taxon>Agaricomycetes</taxon>
        <taxon>Polyporales</taxon>
        <taxon>Polyporaceae</taxon>
        <taxon>Trametes</taxon>
    </lineage>
</organism>
<dbReference type="AlphaFoldDB" id="A0A060SK41"/>
<keyword evidence="5 7" id="KW-1133">Transmembrane helix</keyword>
<dbReference type="GO" id="GO:0005789">
    <property type="term" value="C:endoplasmic reticulum membrane"/>
    <property type="evidence" value="ECO:0007669"/>
    <property type="project" value="UniProtKB-SubCell"/>
</dbReference>
<keyword evidence="11" id="KW-1185">Reference proteome</keyword>
<evidence type="ECO:0000256" key="1">
    <source>
        <dbReference type="ARBA" id="ARBA00004477"/>
    </source>
</evidence>
<dbReference type="PANTHER" id="PTHR31204:SF1">
    <property type="entry name" value="SIGMA INTRACELLULAR RECEPTOR 2"/>
    <property type="match status" value="1"/>
</dbReference>
<dbReference type="InterPro" id="IPR033118">
    <property type="entry name" value="EXPERA"/>
</dbReference>
<dbReference type="Pfam" id="PF05241">
    <property type="entry name" value="EBP"/>
    <property type="match status" value="1"/>
</dbReference>
<protein>
    <recommendedName>
        <fullName evidence="9">EXPERA domain-containing protein</fullName>
    </recommendedName>
</protein>
<keyword evidence="6 7" id="KW-0472">Membrane</keyword>
<evidence type="ECO:0000256" key="8">
    <source>
        <dbReference type="SAM" id="Phobius"/>
    </source>
</evidence>
<comment type="subcellular location">
    <subcellularLocation>
        <location evidence="1">Endoplasmic reticulum membrane</location>
        <topology evidence="1">Multi-pass membrane protein</topology>
    </subcellularLocation>
</comment>
<dbReference type="PIRSF" id="PIRSF031032">
    <property type="entry name" value="TMP_97_prd"/>
    <property type="match status" value="1"/>
</dbReference>
<keyword evidence="3 7" id="KW-0812">Transmembrane</keyword>
<dbReference type="PROSITE" id="PS51751">
    <property type="entry name" value="EXPERA"/>
    <property type="match status" value="1"/>
</dbReference>
<evidence type="ECO:0000256" key="6">
    <source>
        <dbReference type="ARBA" id="ARBA00023136"/>
    </source>
</evidence>
<evidence type="ECO:0000256" key="3">
    <source>
        <dbReference type="ARBA" id="ARBA00022692"/>
    </source>
</evidence>
<evidence type="ECO:0000256" key="7">
    <source>
        <dbReference type="PROSITE-ProRule" id="PRU01087"/>
    </source>
</evidence>
<dbReference type="OrthoDB" id="433124at2759"/>
<dbReference type="OMA" id="EFKDPMV"/>